<organism evidence="1 2">
    <name type="scientific">Actomonas aquatica</name>
    <dbReference type="NCBI Taxonomy" id="2866162"/>
    <lineage>
        <taxon>Bacteria</taxon>
        <taxon>Pseudomonadati</taxon>
        <taxon>Verrucomicrobiota</taxon>
        <taxon>Opitutia</taxon>
        <taxon>Opitutales</taxon>
        <taxon>Opitutaceae</taxon>
        <taxon>Actomonas</taxon>
    </lineage>
</organism>
<dbReference type="Proteomes" id="UP000738431">
    <property type="component" value="Chromosome"/>
</dbReference>
<protein>
    <submittedName>
        <fullName evidence="1">Inositol monophosphatase</fullName>
    </submittedName>
</protein>
<accession>A0ABZ1C7A8</accession>
<sequence>MSITLDSRTLERARRLLCALQDEIRNTLVAARAQQRRHFAKVAAVTAADTIYQIDKLSEDALLAWLERKWPRRWPVELVMEGLEEAWTFPRGTAVADTVWKLVIDPIDGTRGIMHDKRSAWALSGLAPQRGTRNHLGDIVVAAMTELPTTKQWLADQFSAVKGGGKVVARSYDLRAERWQKLAVAPQTGTTFAHGFSTVSRFFPGGKVWLSEFEERLWKALGELEDGAATPAIFEDQYISCGGQLAEILLGHDLMVLDVRPQAFTAIGMGPDGLSSHPYDLCAELILREAGGVVERPEGGRLRDPLDTTSPVAWAAYANPRLARKVRPVVKRVLGEMG</sequence>
<reference evidence="1 2" key="1">
    <citation type="submission" date="2023-12" db="EMBL/GenBank/DDBJ databases">
        <title>Description of an unclassified Opitutus bacterium of Verrucomicrobiota.</title>
        <authorList>
            <person name="Zhang D.-F."/>
        </authorList>
    </citation>
    <scope>NUCLEOTIDE SEQUENCE [LARGE SCALE GENOMIC DNA]</scope>
    <source>
        <strain evidence="1 2">WL0086</strain>
    </source>
</reference>
<dbReference type="SUPFAM" id="SSF56655">
    <property type="entry name" value="Carbohydrate phosphatase"/>
    <property type="match status" value="1"/>
</dbReference>
<keyword evidence="2" id="KW-1185">Reference proteome</keyword>
<proteinExistence type="predicted"/>
<evidence type="ECO:0000313" key="1">
    <source>
        <dbReference type="EMBL" id="WRQ87143.1"/>
    </source>
</evidence>
<evidence type="ECO:0000313" key="2">
    <source>
        <dbReference type="Proteomes" id="UP000738431"/>
    </source>
</evidence>
<dbReference type="RefSeq" id="WP_221029444.1">
    <property type="nucleotide sequence ID" value="NZ_CP139781.1"/>
</dbReference>
<dbReference type="EMBL" id="CP139781">
    <property type="protein sequence ID" value="WRQ87143.1"/>
    <property type="molecule type" value="Genomic_DNA"/>
</dbReference>
<gene>
    <name evidence="1" type="ORF">K1X11_020210</name>
</gene>
<name>A0ABZ1C7A8_9BACT</name>
<dbReference type="Gene3D" id="3.30.540.10">
    <property type="entry name" value="Fructose-1,6-Bisphosphatase, subunit A, domain 1"/>
    <property type="match status" value="1"/>
</dbReference>